<keyword evidence="2" id="KW-0732">Signal</keyword>
<comment type="caution">
    <text evidence="3">The sequence shown here is derived from an EMBL/GenBank/DDBJ whole genome shotgun (WGS) entry which is preliminary data.</text>
</comment>
<feature type="compositionally biased region" description="Polar residues" evidence="1">
    <location>
        <begin position="219"/>
        <end position="258"/>
    </location>
</feature>
<keyword evidence="4" id="KW-1185">Reference proteome</keyword>
<dbReference type="Proteomes" id="UP000494206">
    <property type="component" value="Unassembled WGS sequence"/>
</dbReference>
<reference evidence="3 4" key="1">
    <citation type="submission" date="2020-04" db="EMBL/GenBank/DDBJ databases">
        <authorList>
            <person name="Laetsch R D."/>
            <person name="Stevens L."/>
            <person name="Kumar S."/>
            <person name="Blaxter L. M."/>
        </authorList>
    </citation>
    <scope>NUCLEOTIDE SEQUENCE [LARGE SCALE GENOMIC DNA]</scope>
</reference>
<evidence type="ECO:0000256" key="1">
    <source>
        <dbReference type="SAM" id="MobiDB-lite"/>
    </source>
</evidence>
<protein>
    <submittedName>
        <fullName evidence="3">Uncharacterized protein</fullName>
    </submittedName>
</protein>
<feature type="chain" id="PRO_5035759204" evidence="2">
    <location>
        <begin position="18"/>
        <end position="311"/>
    </location>
</feature>
<evidence type="ECO:0000313" key="4">
    <source>
        <dbReference type="Proteomes" id="UP000494206"/>
    </source>
</evidence>
<organism evidence="3 4">
    <name type="scientific">Caenorhabditis bovis</name>
    <dbReference type="NCBI Taxonomy" id="2654633"/>
    <lineage>
        <taxon>Eukaryota</taxon>
        <taxon>Metazoa</taxon>
        <taxon>Ecdysozoa</taxon>
        <taxon>Nematoda</taxon>
        <taxon>Chromadorea</taxon>
        <taxon>Rhabditida</taxon>
        <taxon>Rhabditina</taxon>
        <taxon>Rhabditomorpha</taxon>
        <taxon>Rhabditoidea</taxon>
        <taxon>Rhabditidae</taxon>
        <taxon>Peloderinae</taxon>
        <taxon>Caenorhabditis</taxon>
    </lineage>
</organism>
<feature type="signal peptide" evidence="2">
    <location>
        <begin position="1"/>
        <end position="17"/>
    </location>
</feature>
<dbReference type="AlphaFoldDB" id="A0A8S1EDQ8"/>
<sequence>MMQFALLLLITVNQIEGLPRRFRRQYGWFDNGQESQWQQPYWGRDSFFPNFFQNGQSRQPNYGYNSYNGNFPREDVYFPHYSNSYSLTVSQDSYATPPTQYPDRRPSSYIRPILPHHIATMEPKPKVPVVVERTTVFADKIPTTPVPTVVLVPTTENAYENLETSTVTDTTSNPSTETIMSKESKNFFEENFSQASSISPLTEKDYDLNFTEDTILESSGSVISENESTSEASLSESNEGNDSLSAETSNTTFLSTGENESKIESPTFIDGIIGLRPPPLPTDAELKNKTGVEIVKWTDSENFIKKLLNLF</sequence>
<proteinExistence type="predicted"/>
<gene>
    <name evidence="3" type="ORF">CBOVIS_LOCUS3189</name>
</gene>
<accession>A0A8S1EDQ8</accession>
<evidence type="ECO:0000256" key="2">
    <source>
        <dbReference type="SAM" id="SignalP"/>
    </source>
</evidence>
<dbReference type="OrthoDB" id="5870683at2759"/>
<dbReference type="EMBL" id="CADEPM010000002">
    <property type="protein sequence ID" value="CAB3400201.1"/>
    <property type="molecule type" value="Genomic_DNA"/>
</dbReference>
<feature type="region of interest" description="Disordered" evidence="1">
    <location>
        <begin position="219"/>
        <end position="261"/>
    </location>
</feature>
<evidence type="ECO:0000313" key="3">
    <source>
        <dbReference type="EMBL" id="CAB3400201.1"/>
    </source>
</evidence>
<name>A0A8S1EDQ8_9PELO</name>